<evidence type="ECO:0000313" key="2">
    <source>
        <dbReference type="EMBL" id="CAK9250854.1"/>
    </source>
</evidence>
<evidence type="ECO:0000256" key="1">
    <source>
        <dbReference type="SAM" id="MobiDB-lite"/>
    </source>
</evidence>
<reference evidence="2" key="1">
    <citation type="submission" date="2024-02" db="EMBL/GenBank/DDBJ databases">
        <authorList>
            <consortium name="ELIXIR-Norway"/>
            <consortium name="Elixir Norway"/>
        </authorList>
    </citation>
    <scope>NUCLEOTIDE SEQUENCE</scope>
</reference>
<feature type="region of interest" description="Disordered" evidence="1">
    <location>
        <begin position="1"/>
        <end position="68"/>
    </location>
</feature>
<accession>A0ABP0V8Z1</accession>
<feature type="compositionally biased region" description="Low complexity" evidence="1">
    <location>
        <begin position="49"/>
        <end position="62"/>
    </location>
</feature>
<feature type="non-terminal residue" evidence="2">
    <location>
        <position position="68"/>
    </location>
</feature>
<gene>
    <name evidence="2" type="ORF">CSSPJE1EN1_LOCUS26232</name>
</gene>
<proteinExistence type="predicted"/>
<evidence type="ECO:0000313" key="3">
    <source>
        <dbReference type="Proteomes" id="UP001497444"/>
    </source>
</evidence>
<comment type="caution">
    <text evidence="2">The sequence shown here is derived from an EMBL/GenBank/DDBJ whole genome shotgun (WGS) entry which is preliminary data.</text>
</comment>
<dbReference type="Proteomes" id="UP001497444">
    <property type="component" value="Unassembled WGS sequence"/>
</dbReference>
<sequence length="68" mass="7327">RVCPPLAPIAMGLPSSTRTSRLSSRSSTSRTSTRGWRARVQDLTTPQLSHSPNNSNNSNSNSIMVTVT</sequence>
<organism evidence="2 3">
    <name type="scientific">Sphagnum jensenii</name>
    <dbReference type="NCBI Taxonomy" id="128206"/>
    <lineage>
        <taxon>Eukaryota</taxon>
        <taxon>Viridiplantae</taxon>
        <taxon>Streptophyta</taxon>
        <taxon>Embryophyta</taxon>
        <taxon>Bryophyta</taxon>
        <taxon>Sphagnophytina</taxon>
        <taxon>Sphagnopsida</taxon>
        <taxon>Sphagnales</taxon>
        <taxon>Sphagnaceae</taxon>
        <taxon>Sphagnum</taxon>
    </lineage>
</organism>
<name>A0ABP0V8Z1_9BRYO</name>
<feature type="non-terminal residue" evidence="2">
    <location>
        <position position="1"/>
    </location>
</feature>
<dbReference type="EMBL" id="CAXAQS010000255">
    <property type="protein sequence ID" value="CAK9250854.1"/>
    <property type="molecule type" value="Genomic_DNA"/>
</dbReference>
<keyword evidence="3" id="KW-1185">Reference proteome</keyword>
<feature type="compositionally biased region" description="Low complexity" evidence="1">
    <location>
        <begin position="15"/>
        <end position="34"/>
    </location>
</feature>
<protein>
    <submittedName>
        <fullName evidence="2">Uncharacterized protein</fullName>
    </submittedName>
</protein>